<dbReference type="AlphaFoldDB" id="A0A4Q9KYK4"/>
<dbReference type="VEuPathDB" id="MicrosporidiaDB:CWI36_1857p0010"/>
<accession>A0A4Q9KYK4</accession>
<reference evidence="1 2" key="1">
    <citation type="submission" date="2017-12" db="EMBL/GenBank/DDBJ databases">
        <authorList>
            <person name="Pombert J.-F."/>
            <person name="Haag K.L."/>
            <person name="Ebert D."/>
        </authorList>
    </citation>
    <scope>NUCLEOTIDE SEQUENCE [LARGE SCALE GENOMIC DNA]</scope>
    <source>
        <strain evidence="1">BE-OM-2</strain>
    </source>
</reference>
<sequence>MQTKGKVLLTGNISSDFRINLELRQGDTLSCVMFNLKLKGIIRKLVKKIDSIIFNETTQHIAYECDLPSYEKYKKILTQL</sequence>
<gene>
    <name evidence="1" type="ORF">CWI36_1857p0010</name>
</gene>
<evidence type="ECO:0000313" key="1">
    <source>
        <dbReference type="EMBL" id="TBT99765.1"/>
    </source>
</evidence>
<keyword evidence="2" id="KW-1185">Reference proteome</keyword>
<proteinExistence type="predicted"/>
<organism evidence="1 2">
    <name type="scientific">Hamiltosporidium magnivora</name>
    <dbReference type="NCBI Taxonomy" id="148818"/>
    <lineage>
        <taxon>Eukaryota</taxon>
        <taxon>Fungi</taxon>
        <taxon>Fungi incertae sedis</taxon>
        <taxon>Microsporidia</taxon>
        <taxon>Dubosqiidae</taxon>
        <taxon>Hamiltosporidium</taxon>
    </lineage>
</organism>
<name>A0A4Q9KYK4_9MICR</name>
<comment type="caution">
    <text evidence="1">The sequence shown here is derived from an EMBL/GenBank/DDBJ whole genome shotgun (WGS) entry which is preliminary data.</text>
</comment>
<dbReference type="Proteomes" id="UP000291404">
    <property type="component" value="Unassembled WGS sequence"/>
</dbReference>
<dbReference type="EMBL" id="PITI01001857">
    <property type="protein sequence ID" value="TBT99765.1"/>
    <property type="molecule type" value="Genomic_DNA"/>
</dbReference>
<evidence type="ECO:0000313" key="2">
    <source>
        <dbReference type="Proteomes" id="UP000291404"/>
    </source>
</evidence>
<protein>
    <submittedName>
        <fullName evidence="1">Uncharacterized protein</fullName>
    </submittedName>
</protein>